<dbReference type="AlphaFoldDB" id="A0A0F8ZHW1"/>
<reference evidence="1" key="1">
    <citation type="journal article" date="2015" name="Nature">
        <title>Complex archaea that bridge the gap between prokaryotes and eukaryotes.</title>
        <authorList>
            <person name="Spang A."/>
            <person name="Saw J.H."/>
            <person name="Jorgensen S.L."/>
            <person name="Zaremba-Niedzwiedzka K."/>
            <person name="Martijn J."/>
            <person name="Lind A.E."/>
            <person name="van Eijk R."/>
            <person name="Schleper C."/>
            <person name="Guy L."/>
            <person name="Ettema T.J."/>
        </authorList>
    </citation>
    <scope>NUCLEOTIDE SEQUENCE</scope>
</reference>
<feature type="non-terminal residue" evidence="1">
    <location>
        <position position="1"/>
    </location>
</feature>
<proteinExistence type="predicted"/>
<comment type="caution">
    <text evidence="1">The sequence shown here is derived from an EMBL/GenBank/DDBJ whole genome shotgun (WGS) entry which is preliminary data.</text>
</comment>
<protein>
    <submittedName>
        <fullName evidence="1">Uncharacterized protein</fullName>
    </submittedName>
</protein>
<dbReference type="EMBL" id="LAZR01060284">
    <property type="protein sequence ID" value="KKK66009.1"/>
    <property type="molecule type" value="Genomic_DNA"/>
</dbReference>
<accession>A0A0F8ZHW1</accession>
<evidence type="ECO:0000313" key="1">
    <source>
        <dbReference type="EMBL" id="KKK66009.1"/>
    </source>
</evidence>
<organism evidence="1">
    <name type="scientific">marine sediment metagenome</name>
    <dbReference type="NCBI Taxonomy" id="412755"/>
    <lineage>
        <taxon>unclassified sequences</taxon>
        <taxon>metagenomes</taxon>
        <taxon>ecological metagenomes</taxon>
    </lineage>
</organism>
<gene>
    <name evidence="1" type="ORF">LCGC14_2968380</name>
</gene>
<name>A0A0F8ZHW1_9ZZZZ</name>
<sequence length="72" mass="7991">PKLDPPPPLPESKEYVFRNIAPLAVAWDNFGWASYGTGAALTFKNINDCFVHIFARIDGIPLDHPPGESNQR</sequence>